<organism evidence="2 3">
    <name type="scientific">Eucalyptus globulus</name>
    <name type="common">Tasmanian blue gum</name>
    <dbReference type="NCBI Taxonomy" id="34317"/>
    <lineage>
        <taxon>Eukaryota</taxon>
        <taxon>Viridiplantae</taxon>
        <taxon>Streptophyta</taxon>
        <taxon>Embryophyta</taxon>
        <taxon>Tracheophyta</taxon>
        <taxon>Spermatophyta</taxon>
        <taxon>Magnoliopsida</taxon>
        <taxon>eudicotyledons</taxon>
        <taxon>Gunneridae</taxon>
        <taxon>Pentapetalae</taxon>
        <taxon>rosids</taxon>
        <taxon>malvids</taxon>
        <taxon>Myrtales</taxon>
        <taxon>Myrtaceae</taxon>
        <taxon>Myrtoideae</taxon>
        <taxon>Eucalypteae</taxon>
        <taxon>Eucalyptus</taxon>
    </lineage>
</organism>
<evidence type="ECO:0000313" key="3">
    <source>
        <dbReference type="Proteomes" id="UP001634007"/>
    </source>
</evidence>
<evidence type="ECO:0000313" key="2">
    <source>
        <dbReference type="EMBL" id="KAL3721730.1"/>
    </source>
</evidence>
<dbReference type="EMBL" id="JBJKBG010000009">
    <property type="protein sequence ID" value="KAL3721730.1"/>
    <property type="molecule type" value="Genomic_DNA"/>
</dbReference>
<proteinExistence type="predicted"/>
<sequence length="167" mass="19428">MHKILEQFLKLNPPRFIGEGDLEAATIWIQELEKAFTLLRCSEEEKVVLVVYQLQGNVSTWWKATRGSLFPKGLIPVWNAFIEAFNGKYFSSCAREQKMAKFQCLRQGLIYVDQYEAKFAELSQYAPRLIEDPEDKARTFKDGLRPELKDPPVPFDLKDYNELYGRA</sequence>
<comment type="caution">
    <text evidence="2">The sequence shown here is derived from an EMBL/GenBank/DDBJ whole genome shotgun (WGS) entry which is preliminary data.</text>
</comment>
<dbReference type="Pfam" id="PF03732">
    <property type="entry name" value="Retrotrans_gag"/>
    <property type="match status" value="1"/>
</dbReference>
<accession>A0ABD3J250</accession>
<gene>
    <name evidence="2" type="ORF">ACJRO7_034125</name>
</gene>
<reference evidence="2 3" key="1">
    <citation type="submission" date="2024-11" db="EMBL/GenBank/DDBJ databases">
        <title>Chromosome-level genome assembly of Eucalyptus globulus Labill. provides insights into its genome evolution.</title>
        <authorList>
            <person name="Li X."/>
        </authorList>
    </citation>
    <scope>NUCLEOTIDE SEQUENCE [LARGE SCALE GENOMIC DNA]</scope>
    <source>
        <strain evidence="2">CL2024</strain>
        <tissue evidence="2">Fresh tender leaves</tissue>
    </source>
</reference>
<dbReference type="Proteomes" id="UP001634007">
    <property type="component" value="Unassembled WGS sequence"/>
</dbReference>
<protein>
    <recommendedName>
        <fullName evidence="1">Retrotransposon gag domain-containing protein</fullName>
    </recommendedName>
</protein>
<dbReference type="InterPro" id="IPR005162">
    <property type="entry name" value="Retrotrans_gag_dom"/>
</dbReference>
<feature type="domain" description="Retrotransposon gag" evidence="1">
    <location>
        <begin position="49"/>
        <end position="146"/>
    </location>
</feature>
<dbReference type="AlphaFoldDB" id="A0ABD3J250"/>
<keyword evidence="3" id="KW-1185">Reference proteome</keyword>
<name>A0ABD3J250_EUCGL</name>
<evidence type="ECO:0000259" key="1">
    <source>
        <dbReference type="Pfam" id="PF03732"/>
    </source>
</evidence>